<dbReference type="SUPFAM" id="SSF160574">
    <property type="entry name" value="BT0923-like"/>
    <property type="match status" value="1"/>
</dbReference>
<keyword evidence="1" id="KW-0732">Signal</keyword>
<proteinExistence type="predicted"/>
<keyword evidence="3" id="KW-1185">Reference proteome</keyword>
<accession>A0ABS4BT16</accession>
<sequence>MKKLILTVAILAGGMSTFAMSNPISPTNGIENVLNDEFKEITLDKLPAAIPTAVEKDFPSATISKAYVNSSEQYKLELTIDGATSTVYADKDGNWLEEVSSTNETPKSE</sequence>
<reference evidence="2 3" key="1">
    <citation type="submission" date="2021-04" db="EMBL/GenBank/DDBJ databases">
        <title>Mariniflexile gromovii gen. nov., sp. nov., a gliding bacterium isolated from the sea urchin Strongylocentrotus intermedius.</title>
        <authorList>
            <person name="Ko S."/>
            <person name="Le V."/>
            <person name="Ahn C.-Y."/>
            <person name="Oh H.-M."/>
        </authorList>
    </citation>
    <scope>NUCLEOTIDE SEQUENCE [LARGE SCALE GENOMIC DNA]</scope>
    <source>
        <strain evidence="2 3">KCTC 12570</strain>
    </source>
</reference>
<comment type="caution">
    <text evidence="2">The sequence shown here is derived from an EMBL/GenBank/DDBJ whole genome shotgun (WGS) entry which is preliminary data.</text>
</comment>
<feature type="chain" id="PRO_5046543651" description="PepSY-like beta-lactamase-inhibitor" evidence="1">
    <location>
        <begin position="22"/>
        <end position="109"/>
    </location>
</feature>
<evidence type="ECO:0000313" key="2">
    <source>
        <dbReference type="EMBL" id="MBP0903734.1"/>
    </source>
</evidence>
<evidence type="ECO:0000313" key="3">
    <source>
        <dbReference type="Proteomes" id="UP000670776"/>
    </source>
</evidence>
<organism evidence="2 3">
    <name type="scientific">Mariniflexile gromovii</name>
    <dbReference type="NCBI Taxonomy" id="362523"/>
    <lineage>
        <taxon>Bacteria</taxon>
        <taxon>Pseudomonadati</taxon>
        <taxon>Bacteroidota</taxon>
        <taxon>Flavobacteriia</taxon>
        <taxon>Flavobacteriales</taxon>
        <taxon>Flavobacteriaceae</taxon>
        <taxon>Mariniflexile</taxon>
    </lineage>
</organism>
<dbReference type="RefSeq" id="WP_209654259.1">
    <property type="nucleotide sequence ID" value="NZ_JAGJCB010000005.1"/>
</dbReference>
<protein>
    <recommendedName>
        <fullName evidence="4">PepSY-like beta-lactamase-inhibitor</fullName>
    </recommendedName>
</protein>
<gene>
    <name evidence="2" type="ORF">J8H85_07825</name>
</gene>
<evidence type="ECO:0008006" key="4">
    <source>
        <dbReference type="Google" id="ProtNLM"/>
    </source>
</evidence>
<dbReference type="EMBL" id="JAGJCB010000005">
    <property type="protein sequence ID" value="MBP0903734.1"/>
    <property type="molecule type" value="Genomic_DNA"/>
</dbReference>
<name>A0ABS4BT16_9FLAO</name>
<feature type="signal peptide" evidence="1">
    <location>
        <begin position="1"/>
        <end position="21"/>
    </location>
</feature>
<dbReference type="Proteomes" id="UP000670776">
    <property type="component" value="Unassembled WGS sequence"/>
</dbReference>
<evidence type="ECO:0000256" key="1">
    <source>
        <dbReference type="SAM" id="SignalP"/>
    </source>
</evidence>
<dbReference type="Gene3D" id="3.40.1420.30">
    <property type="match status" value="1"/>
</dbReference>